<proteinExistence type="predicted"/>
<keyword evidence="2" id="KW-1185">Reference proteome</keyword>
<accession>V5SFD6</accession>
<organism evidence="1 2">
    <name type="scientific">Hyphomicrobium nitrativorans NL23</name>
    <dbReference type="NCBI Taxonomy" id="1029756"/>
    <lineage>
        <taxon>Bacteria</taxon>
        <taxon>Pseudomonadati</taxon>
        <taxon>Pseudomonadota</taxon>
        <taxon>Alphaproteobacteria</taxon>
        <taxon>Hyphomicrobiales</taxon>
        <taxon>Hyphomicrobiaceae</taxon>
        <taxon>Hyphomicrobium</taxon>
    </lineage>
</organism>
<evidence type="ECO:0000313" key="2">
    <source>
        <dbReference type="Proteomes" id="UP000018542"/>
    </source>
</evidence>
<dbReference type="AlphaFoldDB" id="V5SFD6"/>
<gene>
    <name evidence="1" type="ORF">W911_13600</name>
</gene>
<dbReference type="Proteomes" id="UP000018542">
    <property type="component" value="Chromosome"/>
</dbReference>
<dbReference type="KEGG" id="hni:W911_13600"/>
<dbReference type="PATRIC" id="fig|1029756.8.peg.2833"/>
<dbReference type="RefSeq" id="WP_023788042.1">
    <property type="nucleotide sequence ID" value="NC_022997.1"/>
</dbReference>
<protein>
    <submittedName>
        <fullName evidence="1">Addiction module protein</fullName>
    </submittedName>
</protein>
<dbReference type="HOGENOM" id="CLU_2825297_0_0_5"/>
<dbReference type="EMBL" id="CP006912">
    <property type="protein sequence ID" value="AHB49212.1"/>
    <property type="molecule type" value="Genomic_DNA"/>
</dbReference>
<reference evidence="1 2" key="1">
    <citation type="journal article" date="2014" name="Genome Announc.">
        <title>Complete Genome Sequence of Hyphomicrobium nitrativorans Strain NL23, a Denitrifying Bacterium Isolated from Biofilm of a Methanol-Fed Denitrification System Treating Seawater at the Montreal Biodome.</title>
        <authorList>
            <person name="Martineau C."/>
            <person name="Villeneuve C."/>
            <person name="Mauffrey F."/>
            <person name="Villemur R."/>
        </authorList>
    </citation>
    <scope>NUCLEOTIDE SEQUENCE [LARGE SCALE GENOMIC DNA]</scope>
    <source>
        <strain evidence="1">NL23</strain>
    </source>
</reference>
<evidence type="ECO:0000313" key="1">
    <source>
        <dbReference type="EMBL" id="AHB49212.1"/>
    </source>
</evidence>
<name>V5SFD6_9HYPH</name>
<sequence>MNERVKAILLTALRLPPEERQALASALMEHLDTDPDEAERLFGEADDGEAKPGLPATDVLAKYLDT</sequence>